<dbReference type="Pfam" id="PF13456">
    <property type="entry name" value="RVT_3"/>
    <property type="match status" value="1"/>
</dbReference>
<comment type="pathway">
    <text evidence="3">Protein modification; protein ubiquitination.</text>
</comment>
<dbReference type="FunFam" id="3.30.420.10:FF:000076">
    <property type="entry name" value="RBR-type E3 ubiquitin transferase"/>
    <property type="match status" value="1"/>
</dbReference>
<keyword evidence="7" id="KW-0677">Repeat</keyword>
<dbReference type="Pfam" id="PF00097">
    <property type="entry name" value="zf-C3HC4"/>
    <property type="match status" value="1"/>
</dbReference>
<keyword evidence="8" id="KW-0863">Zinc-finger</keyword>
<reference evidence="14" key="1">
    <citation type="journal article" date="2013" name="Nat. Genet.">
        <title>The Capsella rubella genome and the genomic consequences of rapid mating system evolution.</title>
        <authorList>
            <person name="Slotte T."/>
            <person name="Hazzouri K.M."/>
            <person name="Agren J.A."/>
            <person name="Koenig D."/>
            <person name="Maumus F."/>
            <person name="Guo Y.L."/>
            <person name="Steige K."/>
            <person name="Platts A.E."/>
            <person name="Escobar J.S."/>
            <person name="Newman L.K."/>
            <person name="Wang W."/>
            <person name="Mandakova T."/>
            <person name="Vello E."/>
            <person name="Smith L.M."/>
            <person name="Henz S.R."/>
            <person name="Steffen J."/>
            <person name="Takuno S."/>
            <person name="Brandvain Y."/>
            <person name="Coop G."/>
            <person name="Andolfatto P."/>
            <person name="Hu T.T."/>
            <person name="Blanchette M."/>
            <person name="Clark R.M."/>
            <person name="Quesneville H."/>
            <person name="Nordborg M."/>
            <person name="Gaut B.S."/>
            <person name="Lysak M.A."/>
            <person name="Jenkins J."/>
            <person name="Grimwood J."/>
            <person name="Chapman J."/>
            <person name="Prochnik S."/>
            <person name="Shu S."/>
            <person name="Rokhsar D."/>
            <person name="Schmutz J."/>
            <person name="Weigel D."/>
            <person name="Wright S.I."/>
        </authorList>
    </citation>
    <scope>NUCLEOTIDE SEQUENCE [LARGE SCALE GENOMIC DNA]</scope>
    <source>
        <strain evidence="14">cv. Monte Gargano</strain>
    </source>
</reference>
<feature type="domain" description="RING-type" evidence="12">
    <location>
        <begin position="183"/>
        <end position="402"/>
    </location>
</feature>
<gene>
    <name evidence="13" type="ORF">CARUB_v10024561mg</name>
</gene>
<organism evidence="13 14">
    <name type="scientific">Capsella rubella</name>
    <dbReference type="NCBI Taxonomy" id="81985"/>
    <lineage>
        <taxon>Eukaryota</taxon>
        <taxon>Viridiplantae</taxon>
        <taxon>Streptophyta</taxon>
        <taxon>Embryophyta</taxon>
        <taxon>Tracheophyta</taxon>
        <taxon>Spermatophyta</taxon>
        <taxon>Magnoliopsida</taxon>
        <taxon>eudicotyledons</taxon>
        <taxon>Gunneridae</taxon>
        <taxon>Pentapetalae</taxon>
        <taxon>rosids</taxon>
        <taxon>malvids</taxon>
        <taxon>Brassicales</taxon>
        <taxon>Brassicaceae</taxon>
        <taxon>Camelineae</taxon>
        <taxon>Capsella</taxon>
    </lineage>
</organism>
<dbReference type="Gene3D" id="1.20.120.1750">
    <property type="match status" value="1"/>
</dbReference>
<dbReference type="Gene3D" id="3.30.40.10">
    <property type="entry name" value="Zinc/RING finger domain, C3HC4 (zinc finger)"/>
    <property type="match status" value="1"/>
</dbReference>
<dbReference type="InterPro" id="IPR002156">
    <property type="entry name" value="RNaseH_domain"/>
</dbReference>
<dbReference type="SUPFAM" id="SSF57850">
    <property type="entry name" value="RING/U-box"/>
    <property type="match status" value="2"/>
</dbReference>
<dbReference type="GO" id="GO:0004523">
    <property type="term" value="F:RNA-DNA hybrid ribonuclease activity"/>
    <property type="evidence" value="ECO:0007669"/>
    <property type="project" value="InterPro"/>
</dbReference>
<dbReference type="SMART" id="SM00647">
    <property type="entry name" value="IBR"/>
    <property type="match status" value="2"/>
</dbReference>
<evidence type="ECO:0000256" key="6">
    <source>
        <dbReference type="ARBA" id="ARBA00022723"/>
    </source>
</evidence>
<evidence type="ECO:0000256" key="8">
    <source>
        <dbReference type="ARBA" id="ARBA00022771"/>
    </source>
</evidence>
<dbReference type="PANTHER" id="PTHR11685">
    <property type="entry name" value="RBR FAMILY RING FINGER AND IBR DOMAIN-CONTAINING"/>
    <property type="match status" value="1"/>
</dbReference>
<dbReference type="FunFam" id="3.30.40.10:FF:000230">
    <property type="entry name" value="RBR-type E3 ubiquitin transferase"/>
    <property type="match status" value="1"/>
</dbReference>
<dbReference type="InterPro" id="IPR018957">
    <property type="entry name" value="Znf_C3HC4_RING-type"/>
</dbReference>
<sequence>MERHDLDLSSKKRRLDSDVTSDVPNPKRRLGSSSAAKFLDNVTYRLYVKGLVSDETTLVDGKVKTVSVAGFGVAICDEMDHLLYEMKESFSDNQISRRGVEIMGLIRGLSESYDLGIRNVVIIGRGKTKKKIDHLVEEAQSILEKMACIDTILVARNDVKFAFRLAREAIASQSSSVDVKAEQGRVCGICLEETDEERMFFTDKCLHRHCYSCVKQHVEVKLLSGIEPTCLEYGCKFVLTLESCSKVLTAKLIDMWKHKMKEDSVPAAEKIYCPYPSCSMLMSKTELSSHEDEQSNVRSCIKCCGLFCIDCKVPSHTDLSCEDYKKLHPDPLVDDLKLQSLANNNMWRQCVKCRHLIELSSGCNHMTCRCGYEFCYQCGIEWKEDQQTCPSGCQGIGYDEDDDDDDNDSEHSCEEDIYDNAQEQTLIIDPDVVQEYEDFTTEEVNDDDGNDYVWDDYDGFNNSGGEGGFFDEDFYRDYYTL</sequence>
<dbReference type="GO" id="GO:0016567">
    <property type="term" value="P:protein ubiquitination"/>
    <property type="evidence" value="ECO:0007669"/>
    <property type="project" value="UniProtKB-UniPathway"/>
</dbReference>
<accession>R0FZ40</accession>
<dbReference type="FunFam" id="1.20.120.1750:FF:000019">
    <property type="entry name" value="RBR-type E3 ubiquitin transferase"/>
    <property type="match status" value="1"/>
</dbReference>
<dbReference type="STRING" id="81985.R0FZ40"/>
<evidence type="ECO:0000256" key="5">
    <source>
        <dbReference type="ARBA" id="ARBA00022679"/>
    </source>
</evidence>
<proteinExistence type="predicted"/>
<evidence type="ECO:0000256" key="1">
    <source>
        <dbReference type="ARBA" id="ARBA00001798"/>
    </source>
</evidence>
<dbReference type="InterPro" id="IPR002867">
    <property type="entry name" value="IBR_dom"/>
</dbReference>
<protein>
    <recommendedName>
        <fullName evidence="4">RBR-type E3 ubiquitin transferase</fullName>
        <ecNumber evidence="4">2.3.2.31</ecNumber>
    </recommendedName>
</protein>
<dbReference type="Pfam" id="PF01485">
    <property type="entry name" value="IBR"/>
    <property type="match status" value="2"/>
</dbReference>
<dbReference type="UniPathway" id="UPA00143"/>
<dbReference type="GO" id="GO:0003676">
    <property type="term" value="F:nucleic acid binding"/>
    <property type="evidence" value="ECO:0007669"/>
    <property type="project" value="InterPro"/>
</dbReference>
<dbReference type="EMBL" id="KB870808">
    <property type="protein sequence ID" value="EOA28357.1"/>
    <property type="molecule type" value="Genomic_DNA"/>
</dbReference>
<keyword evidence="5" id="KW-0808">Transferase</keyword>
<keyword evidence="10" id="KW-0862">Zinc</keyword>
<dbReference type="InterPro" id="IPR013083">
    <property type="entry name" value="Znf_RING/FYVE/PHD"/>
</dbReference>
<evidence type="ECO:0000313" key="14">
    <source>
        <dbReference type="Proteomes" id="UP000029121"/>
    </source>
</evidence>
<comment type="catalytic activity">
    <reaction evidence="1">
        <text>[E2 ubiquitin-conjugating enzyme]-S-ubiquitinyl-L-cysteine + [acceptor protein]-L-lysine = [E2 ubiquitin-conjugating enzyme]-L-cysteine + [acceptor protein]-N(6)-ubiquitinyl-L-lysine.</text>
        <dbReference type="EC" id="2.3.2.31"/>
    </reaction>
</comment>
<dbReference type="CDD" id="cd22582">
    <property type="entry name" value="BRcat_RBR_unk"/>
    <property type="match status" value="1"/>
</dbReference>
<feature type="compositionally biased region" description="Basic and acidic residues" evidence="11">
    <location>
        <begin position="1"/>
        <end position="10"/>
    </location>
</feature>
<dbReference type="EC" id="2.3.2.31" evidence="4"/>
<evidence type="ECO:0000256" key="2">
    <source>
        <dbReference type="ARBA" id="ARBA00001947"/>
    </source>
</evidence>
<evidence type="ECO:0000256" key="10">
    <source>
        <dbReference type="ARBA" id="ARBA00022833"/>
    </source>
</evidence>
<dbReference type="GO" id="GO:0061630">
    <property type="term" value="F:ubiquitin protein ligase activity"/>
    <property type="evidence" value="ECO:0007669"/>
    <property type="project" value="UniProtKB-EC"/>
</dbReference>
<evidence type="ECO:0000256" key="9">
    <source>
        <dbReference type="ARBA" id="ARBA00022786"/>
    </source>
</evidence>
<comment type="cofactor">
    <cofactor evidence="2">
        <name>Zn(2+)</name>
        <dbReference type="ChEBI" id="CHEBI:29105"/>
    </cofactor>
</comment>
<evidence type="ECO:0000259" key="12">
    <source>
        <dbReference type="PROSITE" id="PS51873"/>
    </source>
</evidence>
<keyword evidence="9" id="KW-0833">Ubl conjugation pathway</keyword>
<evidence type="ECO:0000256" key="7">
    <source>
        <dbReference type="ARBA" id="ARBA00022737"/>
    </source>
</evidence>
<dbReference type="eggNOG" id="KOG1812">
    <property type="taxonomic scope" value="Eukaryota"/>
</dbReference>
<evidence type="ECO:0000256" key="3">
    <source>
        <dbReference type="ARBA" id="ARBA00004906"/>
    </source>
</evidence>
<dbReference type="AlphaFoldDB" id="R0FZ40"/>
<evidence type="ECO:0000256" key="11">
    <source>
        <dbReference type="SAM" id="MobiDB-lite"/>
    </source>
</evidence>
<dbReference type="CDD" id="cd22584">
    <property type="entry name" value="Rcat_RBR_unk"/>
    <property type="match status" value="1"/>
</dbReference>
<dbReference type="InterPro" id="IPR044066">
    <property type="entry name" value="TRIAD_supradom"/>
</dbReference>
<dbReference type="GO" id="GO:0008270">
    <property type="term" value="F:zinc ion binding"/>
    <property type="evidence" value="ECO:0007669"/>
    <property type="project" value="UniProtKB-KW"/>
</dbReference>
<dbReference type="PROSITE" id="PS51873">
    <property type="entry name" value="TRIAD"/>
    <property type="match status" value="1"/>
</dbReference>
<name>R0FZ40_9BRAS</name>
<dbReference type="Proteomes" id="UP000029121">
    <property type="component" value="Unassembled WGS sequence"/>
</dbReference>
<dbReference type="InterPro" id="IPR031127">
    <property type="entry name" value="E3_UB_ligase_RBR"/>
</dbReference>
<evidence type="ECO:0000256" key="4">
    <source>
        <dbReference type="ARBA" id="ARBA00012251"/>
    </source>
</evidence>
<evidence type="ECO:0000313" key="13">
    <source>
        <dbReference type="EMBL" id="EOA28357.1"/>
    </source>
</evidence>
<keyword evidence="14" id="KW-1185">Reference proteome</keyword>
<feature type="region of interest" description="Disordered" evidence="11">
    <location>
        <begin position="1"/>
        <end position="28"/>
    </location>
</feature>
<keyword evidence="6" id="KW-0479">Metal-binding</keyword>